<sequence length="251" mass="27595">MNICQPYKATSLQNAKVADMLSTMDFPKGTMLPVFRPLGPLLKPTPTIQPEANNYHPTYSKQPLETTSFQPTANSHQNLPPKPPSKKNTSSKPSSSNPKASSLSFIDLPYDAITEILQRKTTPSIDTSNPFTILDNCSFVDPTLKPSSCCRNLHANLEDNSSSFSFDPPPGFESSLPPLELRPPGQTPPLEVVQPPSKQITLKEVDQSPSSVPIALGNQLYPDTISFPLGSSKKQSKQPQTRQRQRENQIL</sequence>
<accession>A0ACC2KAC4</accession>
<evidence type="ECO:0000313" key="1">
    <source>
        <dbReference type="EMBL" id="KAJ8618100.1"/>
    </source>
</evidence>
<protein>
    <submittedName>
        <fullName evidence="1">Uncharacterized protein</fullName>
    </submittedName>
</protein>
<proteinExistence type="predicted"/>
<dbReference type="EMBL" id="CM056812">
    <property type="protein sequence ID" value="KAJ8618100.1"/>
    <property type="molecule type" value="Genomic_DNA"/>
</dbReference>
<reference evidence="1 2" key="1">
    <citation type="journal article" date="2022" name="Hortic Res">
        <title>A haplotype resolved chromosomal level avocado genome allows analysis of novel avocado genes.</title>
        <authorList>
            <person name="Nath O."/>
            <person name="Fletcher S.J."/>
            <person name="Hayward A."/>
            <person name="Shaw L.M."/>
            <person name="Masouleh A.K."/>
            <person name="Furtado A."/>
            <person name="Henry R.J."/>
            <person name="Mitter N."/>
        </authorList>
    </citation>
    <scope>NUCLEOTIDE SEQUENCE [LARGE SCALE GENOMIC DNA]</scope>
    <source>
        <strain evidence="2">cv. Hass</strain>
    </source>
</reference>
<organism evidence="1 2">
    <name type="scientific">Persea americana</name>
    <name type="common">Avocado</name>
    <dbReference type="NCBI Taxonomy" id="3435"/>
    <lineage>
        <taxon>Eukaryota</taxon>
        <taxon>Viridiplantae</taxon>
        <taxon>Streptophyta</taxon>
        <taxon>Embryophyta</taxon>
        <taxon>Tracheophyta</taxon>
        <taxon>Spermatophyta</taxon>
        <taxon>Magnoliopsida</taxon>
        <taxon>Magnoliidae</taxon>
        <taxon>Laurales</taxon>
        <taxon>Lauraceae</taxon>
        <taxon>Persea</taxon>
    </lineage>
</organism>
<dbReference type="Proteomes" id="UP001234297">
    <property type="component" value="Chromosome 4"/>
</dbReference>
<comment type="caution">
    <text evidence="1">The sequence shown here is derived from an EMBL/GenBank/DDBJ whole genome shotgun (WGS) entry which is preliminary data.</text>
</comment>
<name>A0ACC2KAC4_PERAE</name>
<keyword evidence="2" id="KW-1185">Reference proteome</keyword>
<evidence type="ECO:0000313" key="2">
    <source>
        <dbReference type="Proteomes" id="UP001234297"/>
    </source>
</evidence>
<gene>
    <name evidence="1" type="ORF">MRB53_014286</name>
</gene>